<dbReference type="Gene3D" id="2.60.210.10">
    <property type="entry name" value="Apoptosis, Tumor Necrosis Factor Receptor Associated Protein 2, Chain A"/>
    <property type="match status" value="1"/>
</dbReference>
<reference evidence="4" key="1">
    <citation type="submission" date="2023-10" db="EMBL/GenBank/DDBJ databases">
        <title>Genome assembly of Pristionchus species.</title>
        <authorList>
            <person name="Yoshida K."/>
            <person name="Sommer R.J."/>
        </authorList>
    </citation>
    <scope>NUCLEOTIDE SEQUENCE</scope>
    <source>
        <strain evidence="4">RS0144</strain>
    </source>
</reference>
<dbReference type="PROSITE" id="PS50097">
    <property type="entry name" value="BTB"/>
    <property type="match status" value="1"/>
</dbReference>
<dbReference type="PANTHER" id="PTHR47022:SF1">
    <property type="entry name" value="BTB AND MATH DOMAIN-CONTAINING PROTEIN 36-RELATED"/>
    <property type="match status" value="1"/>
</dbReference>
<organism evidence="4 5">
    <name type="scientific">Pristionchus entomophagus</name>
    <dbReference type="NCBI Taxonomy" id="358040"/>
    <lineage>
        <taxon>Eukaryota</taxon>
        <taxon>Metazoa</taxon>
        <taxon>Ecdysozoa</taxon>
        <taxon>Nematoda</taxon>
        <taxon>Chromadorea</taxon>
        <taxon>Rhabditida</taxon>
        <taxon>Rhabditina</taxon>
        <taxon>Diplogasteromorpha</taxon>
        <taxon>Diplogasteroidea</taxon>
        <taxon>Neodiplogasteridae</taxon>
        <taxon>Pristionchus</taxon>
    </lineage>
</organism>
<dbReference type="CDD" id="cd18186">
    <property type="entry name" value="BTB_POZ_ZBTB_KLHL-like"/>
    <property type="match status" value="1"/>
</dbReference>
<sequence>PPPRKKEKKEEDEEKKLPSDCSKSGVIRFEVVNSSTLDDKDQFSEEIEVGGVYWRATVLKRARTRIGRKGVHALCVYLYGMVKQSSPWRIDVEAEYILINSDESKHVKFTRTNAFNQNNDNCGGVFLEWKELMDKEKEFIKDDKINVEIRLSITNMRGAKIVPRADFTNPNDPLHDVALVIGGEKIYVNKGYLSLHSPVFHAMFNSGFAEKNKNEIELK</sequence>
<evidence type="ECO:0000259" key="3">
    <source>
        <dbReference type="PROSITE" id="PS50144"/>
    </source>
</evidence>
<feature type="domain" description="BTB" evidence="2">
    <location>
        <begin position="175"/>
        <end position="219"/>
    </location>
</feature>
<dbReference type="Proteomes" id="UP001432027">
    <property type="component" value="Unassembled WGS sequence"/>
</dbReference>
<dbReference type="AlphaFoldDB" id="A0AAV5U5J3"/>
<dbReference type="InterPro" id="IPR011333">
    <property type="entry name" value="SKP1/BTB/POZ_sf"/>
</dbReference>
<feature type="region of interest" description="Disordered" evidence="1">
    <location>
        <begin position="1"/>
        <end position="20"/>
    </location>
</feature>
<dbReference type="Pfam" id="PF00917">
    <property type="entry name" value="MATH"/>
    <property type="match status" value="1"/>
</dbReference>
<feature type="domain" description="MATH" evidence="3">
    <location>
        <begin position="24"/>
        <end position="151"/>
    </location>
</feature>
<feature type="non-terminal residue" evidence="4">
    <location>
        <position position="1"/>
    </location>
</feature>
<proteinExistence type="predicted"/>
<evidence type="ECO:0000313" key="5">
    <source>
        <dbReference type="Proteomes" id="UP001432027"/>
    </source>
</evidence>
<dbReference type="InterPro" id="IPR008974">
    <property type="entry name" value="TRAF-like"/>
</dbReference>
<accession>A0AAV5U5J3</accession>
<evidence type="ECO:0000259" key="2">
    <source>
        <dbReference type="PROSITE" id="PS50097"/>
    </source>
</evidence>
<protein>
    <recommendedName>
        <fullName evidence="6">BTB domain-containing protein</fullName>
    </recommendedName>
</protein>
<dbReference type="SUPFAM" id="SSF49599">
    <property type="entry name" value="TRAF domain-like"/>
    <property type="match status" value="1"/>
</dbReference>
<dbReference type="InterPro" id="IPR000210">
    <property type="entry name" value="BTB/POZ_dom"/>
</dbReference>
<dbReference type="InterPro" id="IPR002083">
    <property type="entry name" value="MATH/TRAF_dom"/>
</dbReference>
<feature type="non-terminal residue" evidence="4">
    <location>
        <position position="219"/>
    </location>
</feature>
<dbReference type="Pfam" id="PF00651">
    <property type="entry name" value="BTB"/>
    <property type="match status" value="1"/>
</dbReference>
<comment type="caution">
    <text evidence="4">The sequence shown here is derived from an EMBL/GenBank/DDBJ whole genome shotgun (WGS) entry which is preliminary data.</text>
</comment>
<dbReference type="SMART" id="SM00061">
    <property type="entry name" value="MATH"/>
    <property type="match status" value="1"/>
</dbReference>
<evidence type="ECO:0008006" key="6">
    <source>
        <dbReference type="Google" id="ProtNLM"/>
    </source>
</evidence>
<evidence type="ECO:0000256" key="1">
    <source>
        <dbReference type="SAM" id="MobiDB-lite"/>
    </source>
</evidence>
<dbReference type="PROSITE" id="PS50144">
    <property type="entry name" value="MATH"/>
    <property type="match status" value="1"/>
</dbReference>
<dbReference type="PANTHER" id="PTHR47022">
    <property type="entry name" value="BTB AND MATH DOMAIN-CONTAINING PROTEIN 36-RELATED"/>
    <property type="match status" value="1"/>
</dbReference>
<evidence type="ECO:0000313" key="4">
    <source>
        <dbReference type="EMBL" id="GMT01647.1"/>
    </source>
</evidence>
<dbReference type="CDD" id="cd00121">
    <property type="entry name" value="MATH"/>
    <property type="match status" value="1"/>
</dbReference>
<dbReference type="SUPFAM" id="SSF54695">
    <property type="entry name" value="POZ domain"/>
    <property type="match status" value="1"/>
</dbReference>
<gene>
    <name evidence="4" type="ORF">PENTCL1PPCAC_23821</name>
</gene>
<dbReference type="EMBL" id="BTSX01000005">
    <property type="protein sequence ID" value="GMT01647.1"/>
    <property type="molecule type" value="Genomic_DNA"/>
</dbReference>
<dbReference type="Gene3D" id="3.30.710.10">
    <property type="entry name" value="Potassium Channel Kv1.1, Chain A"/>
    <property type="match status" value="1"/>
</dbReference>
<keyword evidence="5" id="KW-1185">Reference proteome</keyword>
<name>A0AAV5U5J3_9BILA</name>